<gene>
    <name evidence="2" type="ORF">NQ315_002487</name>
</gene>
<dbReference type="GO" id="GO:0005875">
    <property type="term" value="C:microtubule associated complex"/>
    <property type="evidence" value="ECO:0007669"/>
    <property type="project" value="TreeGrafter"/>
</dbReference>
<dbReference type="PANTHER" id="PTHR13843">
    <property type="entry name" value="MICROTUBULE-ASSOCIATED PROTEIN"/>
    <property type="match status" value="1"/>
</dbReference>
<proteinExistence type="predicted"/>
<name>A0AAV8VL73_9CUCU</name>
<evidence type="ECO:0000313" key="3">
    <source>
        <dbReference type="Proteomes" id="UP001159042"/>
    </source>
</evidence>
<dbReference type="GO" id="GO:0016358">
    <property type="term" value="P:dendrite development"/>
    <property type="evidence" value="ECO:0007669"/>
    <property type="project" value="TreeGrafter"/>
</dbReference>
<keyword evidence="3" id="KW-1185">Reference proteome</keyword>
<dbReference type="EMBL" id="JANEYG010000060">
    <property type="protein sequence ID" value="KAJ8914963.1"/>
    <property type="molecule type" value="Genomic_DNA"/>
</dbReference>
<protein>
    <recommendedName>
        <fullName evidence="1">Microtubule-associated protein 1B/S N-terminal domain-containing protein</fullName>
    </recommendedName>
</protein>
<dbReference type="GO" id="GO:0003779">
    <property type="term" value="F:actin binding"/>
    <property type="evidence" value="ECO:0007669"/>
    <property type="project" value="TreeGrafter"/>
</dbReference>
<reference evidence="2 3" key="1">
    <citation type="journal article" date="2023" name="Insect Mol. Biol.">
        <title>Genome sequencing provides insights into the evolution of gene families encoding plant cell wall-degrading enzymes in longhorned beetles.</title>
        <authorList>
            <person name="Shin N.R."/>
            <person name="Okamura Y."/>
            <person name="Kirsch R."/>
            <person name="Pauchet Y."/>
        </authorList>
    </citation>
    <scope>NUCLEOTIDE SEQUENCE [LARGE SCALE GENOMIC DNA]</scope>
    <source>
        <strain evidence="2">EAD_L_NR</strain>
    </source>
</reference>
<dbReference type="InterPro" id="IPR026074">
    <property type="entry name" value="MAP1"/>
</dbReference>
<dbReference type="Proteomes" id="UP001159042">
    <property type="component" value="Unassembled WGS sequence"/>
</dbReference>
<dbReference type="PANTHER" id="PTHR13843:SF12">
    <property type="entry name" value="ATPASE F1_V1_A1 COMPLEX ALPHA_BETA SUBUNIT NUCLEOTIDE-BINDING DOMAIN-CONTAINING PROTEIN"/>
    <property type="match status" value="1"/>
</dbReference>
<dbReference type="GO" id="GO:0043025">
    <property type="term" value="C:neuronal cell body"/>
    <property type="evidence" value="ECO:0007669"/>
    <property type="project" value="TreeGrafter"/>
</dbReference>
<dbReference type="InterPro" id="IPR056617">
    <property type="entry name" value="MAP1B/S_N"/>
</dbReference>
<dbReference type="GO" id="GO:0000226">
    <property type="term" value="P:microtubule cytoskeleton organization"/>
    <property type="evidence" value="ECO:0007669"/>
    <property type="project" value="InterPro"/>
</dbReference>
<dbReference type="GO" id="GO:0030425">
    <property type="term" value="C:dendrite"/>
    <property type="evidence" value="ECO:0007669"/>
    <property type="project" value="TreeGrafter"/>
</dbReference>
<sequence length="195" mass="22178">MFSPAQPPLRERLIQFASENLVTEILIYPMVSTLLQCMRNLLSSFTRHRHVIHAGYTFASNGSWALQDGTFSYADLSEAFQEIETQRVIHAYENGISLDLHCSLEGDWCKLPKEPFSKGCNVRVNPIDVLSYGSPSITKFINYISQFLIPTSLESLLQCSDVVGNIRFSRPTLYVFPGGQDKLRDLFNTYIIIFQ</sequence>
<dbReference type="GO" id="GO:0005874">
    <property type="term" value="C:microtubule"/>
    <property type="evidence" value="ECO:0007669"/>
    <property type="project" value="InterPro"/>
</dbReference>
<dbReference type="AlphaFoldDB" id="A0AAV8VL73"/>
<organism evidence="2 3">
    <name type="scientific">Exocentrus adspersus</name>
    <dbReference type="NCBI Taxonomy" id="1586481"/>
    <lineage>
        <taxon>Eukaryota</taxon>
        <taxon>Metazoa</taxon>
        <taxon>Ecdysozoa</taxon>
        <taxon>Arthropoda</taxon>
        <taxon>Hexapoda</taxon>
        <taxon>Insecta</taxon>
        <taxon>Pterygota</taxon>
        <taxon>Neoptera</taxon>
        <taxon>Endopterygota</taxon>
        <taxon>Coleoptera</taxon>
        <taxon>Polyphaga</taxon>
        <taxon>Cucujiformia</taxon>
        <taxon>Chrysomeloidea</taxon>
        <taxon>Cerambycidae</taxon>
        <taxon>Lamiinae</taxon>
        <taxon>Acanthocinini</taxon>
        <taxon>Exocentrus</taxon>
    </lineage>
</organism>
<evidence type="ECO:0000313" key="2">
    <source>
        <dbReference type="EMBL" id="KAJ8914963.1"/>
    </source>
</evidence>
<dbReference type="GO" id="GO:0031114">
    <property type="term" value="P:regulation of microtubule depolymerization"/>
    <property type="evidence" value="ECO:0007669"/>
    <property type="project" value="TreeGrafter"/>
</dbReference>
<dbReference type="GO" id="GO:0005829">
    <property type="term" value="C:cytosol"/>
    <property type="evidence" value="ECO:0007669"/>
    <property type="project" value="TreeGrafter"/>
</dbReference>
<comment type="caution">
    <text evidence="2">The sequence shown here is derived from an EMBL/GenBank/DDBJ whole genome shotgun (WGS) entry which is preliminary data.</text>
</comment>
<dbReference type="GO" id="GO:0008017">
    <property type="term" value="F:microtubule binding"/>
    <property type="evidence" value="ECO:0007669"/>
    <property type="project" value="InterPro"/>
</dbReference>
<evidence type="ECO:0000259" key="1">
    <source>
        <dbReference type="Pfam" id="PF23415"/>
    </source>
</evidence>
<dbReference type="GO" id="GO:0045202">
    <property type="term" value="C:synapse"/>
    <property type="evidence" value="ECO:0007669"/>
    <property type="project" value="TreeGrafter"/>
</dbReference>
<dbReference type="GO" id="GO:0007409">
    <property type="term" value="P:axonogenesis"/>
    <property type="evidence" value="ECO:0007669"/>
    <property type="project" value="TreeGrafter"/>
</dbReference>
<feature type="domain" description="Microtubule-associated protein 1B/S N-terminal" evidence="1">
    <location>
        <begin position="11"/>
        <end position="146"/>
    </location>
</feature>
<accession>A0AAV8VL73</accession>
<dbReference type="Pfam" id="PF23415">
    <property type="entry name" value="MAPB1_N"/>
    <property type="match status" value="1"/>
</dbReference>